<comment type="caution">
    <text evidence="1">The sequence shown here is derived from an EMBL/GenBank/DDBJ whole genome shotgun (WGS) entry which is preliminary data.</text>
</comment>
<evidence type="ECO:0000313" key="1">
    <source>
        <dbReference type="EMBL" id="GHG61500.1"/>
    </source>
</evidence>
<dbReference type="Proteomes" id="UP000659697">
    <property type="component" value="Unassembled WGS sequence"/>
</dbReference>
<organism evidence="1 2">
    <name type="scientific">Alishewanella longhuensis</name>
    <dbReference type="NCBI Taxonomy" id="1091037"/>
    <lineage>
        <taxon>Bacteria</taxon>
        <taxon>Pseudomonadati</taxon>
        <taxon>Pseudomonadota</taxon>
        <taxon>Gammaproteobacteria</taxon>
        <taxon>Alteromonadales</taxon>
        <taxon>Alteromonadaceae</taxon>
        <taxon>Alishewanella</taxon>
    </lineage>
</organism>
<protein>
    <submittedName>
        <fullName evidence="1">Uncharacterized protein</fullName>
    </submittedName>
</protein>
<name>A0ABQ3KUB8_9ALTE</name>
<reference evidence="2" key="1">
    <citation type="journal article" date="2019" name="Int. J. Syst. Evol. Microbiol.">
        <title>The Global Catalogue of Microorganisms (GCM) 10K type strain sequencing project: providing services to taxonomists for standard genome sequencing and annotation.</title>
        <authorList>
            <consortium name="The Broad Institute Genomics Platform"/>
            <consortium name="The Broad Institute Genome Sequencing Center for Infectious Disease"/>
            <person name="Wu L."/>
            <person name="Ma J."/>
        </authorList>
    </citation>
    <scope>NUCLEOTIDE SEQUENCE [LARGE SCALE GENOMIC DNA]</scope>
    <source>
        <strain evidence="2">CGMCC 1.7003</strain>
    </source>
</reference>
<keyword evidence="2" id="KW-1185">Reference proteome</keyword>
<gene>
    <name evidence="1" type="ORF">GCM10010919_06020</name>
</gene>
<sequence length="81" mass="9372">MKVDDILTESNGWEAVRKWLDKLFGLTTDLPSKLKRVKQGFDEKTGEHVIYLEYRAKAPFQKALPKSAKVKAIPDNQRKKK</sequence>
<accession>A0ABQ3KUB8</accession>
<proteinExistence type="predicted"/>
<dbReference type="RefSeq" id="WP_189430015.1">
    <property type="nucleotide sequence ID" value="NZ_BNAO01000001.1"/>
</dbReference>
<dbReference type="EMBL" id="BNAO01000001">
    <property type="protein sequence ID" value="GHG61500.1"/>
    <property type="molecule type" value="Genomic_DNA"/>
</dbReference>
<evidence type="ECO:0000313" key="2">
    <source>
        <dbReference type="Proteomes" id="UP000659697"/>
    </source>
</evidence>